<dbReference type="AlphaFoldDB" id="A0A6L2L9Q1"/>
<feature type="domain" description="Retrovirus-related Pol polyprotein from transposon TNT 1-94-like beta-barrel" evidence="4">
    <location>
        <begin position="490"/>
        <end position="558"/>
    </location>
</feature>
<dbReference type="InterPro" id="IPR013103">
    <property type="entry name" value="RVT_2"/>
</dbReference>
<evidence type="ECO:0000256" key="2">
    <source>
        <dbReference type="SAM" id="MobiDB-lite"/>
    </source>
</evidence>
<name>A0A6L2L9Q1_TANCI</name>
<evidence type="ECO:0000259" key="4">
    <source>
        <dbReference type="Pfam" id="PF22936"/>
    </source>
</evidence>
<evidence type="ECO:0000256" key="1">
    <source>
        <dbReference type="SAM" id="Coils"/>
    </source>
</evidence>
<proteinExistence type="predicted"/>
<evidence type="ECO:0000259" key="3">
    <source>
        <dbReference type="Pfam" id="PF07727"/>
    </source>
</evidence>
<reference evidence="5" key="1">
    <citation type="journal article" date="2019" name="Sci. Rep.">
        <title>Draft genome of Tanacetum cinerariifolium, the natural source of mosquito coil.</title>
        <authorList>
            <person name="Yamashiro T."/>
            <person name="Shiraishi A."/>
            <person name="Satake H."/>
            <person name="Nakayama K."/>
        </authorList>
    </citation>
    <scope>NUCLEOTIDE SEQUENCE</scope>
</reference>
<dbReference type="PANTHER" id="PTHR11439:SF483">
    <property type="entry name" value="PEPTIDE SYNTHASE GLIP-LIKE, PUTATIVE (AFU_ORTHOLOGUE AFUA_3G12920)-RELATED"/>
    <property type="match status" value="1"/>
</dbReference>
<dbReference type="EMBL" id="BKCJ010003911">
    <property type="protein sequence ID" value="GEU57910.1"/>
    <property type="molecule type" value="Genomic_DNA"/>
</dbReference>
<organism evidence="5">
    <name type="scientific">Tanacetum cinerariifolium</name>
    <name type="common">Dalmatian daisy</name>
    <name type="synonym">Chrysanthemum cinerariifolium</name>
    <dbReference type="NCBI Taxonomy" id="118510"/>
    <lineage>
        <taxon>Eukaryota</taxon>
        <taxon>Viridiplantae</taxon>
        <taxon>Streptophyta</taxon>
        <taxon>Embryophyta</taxon>
        <taxon>Tracheophyta</taxon>
        <taxon>Spermatophyta</taxon>
        <taxon>Magnoliopsida</taxon>
        <taxon>eudicotyledons</taxon>
        <taxon>Gunneridae</taxon>
        <taxon>Pentapetalae</taxon>
        <taxon>asterids</taxon>
        <taxon>campanulids</taxon>
        <taxon>Asterales</taxon>
        <taxon>Asteraceae</taxon>
        <taxon>Asteroideae</taxon>
        <taxon>Anthemideae</taxon>
        <taxon>Anthemidinae</taxon>
        <taxon>Tanacetum</taxon>
    </lineage>
</organism>
<gene>
    <name evidence="5" type="ORF">Tci_029888</name>
</gene>
<evidence type="ECO:0008006" key="6">
    <source>
        <dbReference type="Google" id="ProtNLM"/>
    </source>
</evidence>
<comment type="caution">
    <text evidence="5">The sequence shown here is derived from an EMBL/GenBank/DDBJ whole genome shotgun (WGS) entry which is preliminary data.</text>
</comment>
<dbReference type="Pfam" id="PF22936">
    <property type="entry name" value="Pol_BBD"/>
    <property type="match status" value="1"/>
</dbReference>
<dbReference type="Pfam" id="PF07727">
    <property type="entry name" value="RVT_2"/>
    <property type="match status" value="1"/>
</dbReference>
<evidence type="ECO:0000313" key="5">
    <source>
        <dbReference type="EMBL" id="GEU57910.1"/>
    </source>
</evidence>
<dbReference type="InterPro" id="IPR054722">
    <property type="entry name" value="PolX-like_BBD"/>
</dbReference>
<dbReference type="InterPro" id="IPR012337">
    <property type="entry name" value="RNaseH-like_sf"/>
</dbReference>
<sequence>MANLLEDIQCAGSDTWPPMIDRADFASWKQRIRLYCQGKENGVNILKSIDEGPFQMGTFRETLAEGEEGALHLGPEQDQVFTDLSPEEKDSYYDDIYAINILLQGLLKHMYTLINHYTDTKDIWDNVKMLLEGSELLKDDRKSQLYDDFEHFCQNKGETIHDYYVRFTKRINDMRNIKMTMPRMQLNSKFVNNMLPEWGRFMTVVKLNRGLKELNYDQLYAYLKQHEAHTNENKMMLERFTQQKIVPLAFMSNGSPQQYSSQSSMRSIEQRSKEQSKGAGAAGNGEVQNRVGNANPGQARHIKFYNCNGGHDTAIDEDVDEPPVQDLGLNIDNVFQADECDAFDSDVDEAPTVHKYDNYQHDVCEHHEAHEMHHDIQLNCTVDSYVDYTSDSNMILYDRKYDEIEWKNLLIANDNLVVDCFSKEVFYVATNSELTVYGFFEMHDAHTAVQARCPELEAELSKLKDKIKKYDHNEMVKHFSILEVVQIVLWYLDSAYSKHMKRNRSRLRNFMKKFIGTVGFGNGHFGAIMGYGDYVIGDSVIFRVYYVEGLRHNLFFVSLQEQIMVMASLFNHLNFGAINDLARKDLVRGLPRLKFEKDYLCSTCQLGKSKKHTHKPKAKNTSTEVLHTLHMVLYGPILNKTLRIIRTDNGTEFVNQVLKTFNEKAIATACYTKNRSLIHMRHNKTPYELVPVISAGTPSFTTINQDAPSPSHSPSSSKLQPPISHQGVAAGSTIIEDNPYATADSDPFVNVFSMESSSKASSSGDISSAESLYVTQLVDKGYRQEEGIDFEESFAPVARIEAIRIFIGNAASKNMTIYQMDVKTAFLNGKLKEEVYVSQPKGFVDPYHPTHIYRLKKALYDTPMVDRLKLDKDPLGIPIHQTLFCSMVGSLMYLTVSRPDLVFAVYMCARYQASPTKKHRKALKRVFWYLRGTINWGLWYLKDTAMKVTAYVDADHAGYQDTRRNNMANKNVPIPAPTRSDDQILPFATSLMAVNNLYQSWRAILSMINQCLTGMTSGFDRPIYPTIFADKVNLGSLAKKGKKTKPHVISHCRFTKIIICHLGRKHNLHQRSKSLFHLAEEDLRHEILKFVPKGEDDEVFGMKLPNELIIDEIRRAPYYKGYLEMVEKHEQKITAEKEGGKEEDDSKT</sequence>
<feature type="compositionally biased region" description="Polar residues" evidence="2">
    <location>
        <begin position="286"/>
        <end position="295"/>
    </location>
</feature>
<dbReference type="Pfam" id="PF14223">
    <property type="entry name" value="Retrotran_gag_2"/>
    <property type="match status" value="1"/>
</dbReference>
<feature type="coiled-coil region" evidence="1">
    <location>
        <begin position="446"/>
        <end position="473"/>
    </location>
</feature>
<feature type="compositionally biased region" description="Low complexity" evidence="2">
    <location>
        <begin position="708"/>
        <end position="722"/>
    </location>
</feature>
<feature type="region of interest" description="Disordered" evidence="2">
    <location>
        <begin position="700"/>
        <end position="724"/>
    </location>
</feature>
<dbReference type="PANTHER" id="PTHR11439">
    <property type="entry name" value="GAG-POL-RELATED RETROTRANSPOSON"/>
    <property type="match status" value="1"/>
</dbReference>
<protein>
    <recommendedName>
        <fullName evidence="6">Retrovirus-related Pol polyprotein from transposon TNT 1-94</fullName>
    </recommendedName>
</protein>
<feature type="region of interest" description="Disordered" evidence="2">
    <location>
        <begin position="252"/>
        <end position="295"/>
    </location>
</feature>
<dbReference type="SUPFAM" id="SSF53098">
    <property type="entry name" value="Ribonuclease H-like"/>
    <property type="match status" value="1"/>
</dbReference>
<keyword evidence="1" id="KW-0175">Coiled coil</keyword>
<feature type="compositionally biased region" description="Polar residues" evidence="2">
    <location>
        <begin position="252"/>
        <end position="267"/>
    </location>
</feature>
<feature type="domain" description="Reverse transcriptase Ty1/copia-type" evidence="3">
    <location>
        <begin position="770"/>
        <end position="861"/>
    </location>
</feature>
<accession>A0A6L2L9Q1</accession>